<evidence type="ECO:0000259" key="4">
    <source>
        <dbReference type="Pfam" id="PF00135"/>
    </source>
</evidence>
<gene>
    <name evidence="5" type="ORF">FCH28_36145</name>
</gene>
<dbReference type="PROSITE" id="PS00122">
    <property type="entry name" value="CARBOXYLESTERASE_B_1"/>
    <property type="match status" value="1"/>
</dbReference>
<feature type="domain" description="Carboxylesterase type B" evidence="4">
    <location>
        <begin position="181"/>
        <end position="496"/>
    </location>
</feature>
<comment type="caution">
    <text evidence="5">The sequence shown here is derived from an EMBL/GenBank/DDBJ whole genome shotgun (WGS) entry which is preliminary data.</text>
</comment>
<dbReference type="PANTHER" id="PTHR43918">
    <property type="entry name" value="ACETYLCHOLINESTERASE"/>
    <property type="match status" value="1"/>
</dbReference>
<dbReference type="EC" id="3.1.1.-" evidence="3"/>
<name>A0A4U0MXI1_9ACTN</name>
<keyword evidence="6" id="KW-1185">Reference proteome</keyword>
<dbReference type="SUPFAM" id="SSF53474">
    <property type="entry name" value="alpha/beta-Hydrolases"/>
    <property type="match status" value="1"/>
</dbReference>
<dbReference type="RefSeq" id="WP_136744651.1">
    <property type="nucleotide sequence ID" value="NZ_SUMB01000018.1"/>
</dbReference>
<comment type="similarity">
    <text evidence="1 3">Belongs to the type-B carboxylesterase/lipase family.</text>
</comment>
<dbReference type="Gene3D" id="3.40.50.1820">
    <property type="entry name" value="alpha/beta hydrolase"/>
    <property type="match status" value="1"/>
</dbReference>
<keyword evidence="2 3" id="KW-0378">Hydrolase</keyword>
<dbReference type="GO" id="GO:0005886">
    <property type="term" value="C:plasma membrane"/>
    <property type="evidence" value="ECO:0007669"/>
    <property type="project" value="TreeGrafter"/>
</dbReference>
<dbReference type="GO" id="GO:0019695">
    <property type="term" value="P:choline metabolic process"/>
    <property type="evidence" value="ECO:0007669"/>
    <property type="project" value="TreeGrafter"/>
</dbReference>
<dbReference type="AlphaFoldDB" id="A0A4U0MXI1"/>
<dbReference type="InterPro" id="IPR002018">
    <property type="entry name" value="CarbesteraseB"/>
</dbReference>
<evidence type="ECO:0000313" key="5">
    <source>
        <dbReference type="EMBL" id="TJZ41944.1"/>
    </source>
</evidence>
<dbReference type="InterPro" id="IPR050654">
    <property type="entry name" value="AChE-related_enzymes"/>
</dbReference>
<dbReference type="InterPro" id="IPR019826">
    <property type="entry name" value="Carboxylesterase_B_AS"/>
</dbReference>
<dbReference type="EMBL" id="SUMB01000018">
    <property type="protein sequence ID" value="TJZ41944.1"/>
    <property type="molecule type" value="Genomic_DNA"/>
</dbReference>
<organism evidence="5 6">
    <name type="scientific">Streptomyces piniterrae</name>
    <dbReference type="NCBI Taxonomy" id="2571125"/>
    <lineage>
        <taxon>Bacteria</taxon>
        <taxon>Bacillati</taxon>
        <taxon>Actinomycetota</taxon>
        <taxon>Actinomycetes</taxon>
        <taxon>Kitasatosporales</taxon>
        <taxon>Streptomycetaceae</taxon>
        <taxon>Streptomyces</taxon>
    </lineage>
</organism>
<dbReference type="Pfam" id="PF00135">
    <property type="entry name" value="COesterase"/>
    <property type="match status" value="2"/>
</dbReference>
<dbReference type="Proteomes" id="UP000308697">
    <property type="component" value="Unassembled WGS sequence"/>
</dbReference>
<dbReference type="OrthoDB" id="3199405at2"/>
<dbReference type="InterPro" id="IPR029058">
    <property type="entry name" value="AB_hydrolase_fold"/>
</dbReference>
<dbReference type="GO" id="GO:0006581">
    <property type="term" value="P:acetylcholine catabolic process"/>
    <property type="evidence" value="ECO:0007669"/>
    <property type="project" value="TreeGrafter"/>
</dbReference>
<evidence type="ECO:0000256" key="3">
    <source>
        <dbReference type="RuleBase" id="RU361235"/>
    </source>
</evidence>
<evidence type="ECO:0000256" key="2">
    <source>
        <dbReference type="ARBA" id="ARBA00022801"/>
    </source>
</evidence>
<dbReference type="GO" id="GO:0005615">
    <property type="term" value="C:extracellular space"/>
    <property type="evidence" value="ECO:0007669"/>
    <property type="project" value="TreeGrafter"/>
</dbReference>
<evidence type="ECO:0000313" key="6">
    <source>
        <dbReference type="Proteomes" id="UP000308697"/>
    </source>
</evidence>
<reference evidence="5 6" key="1">
    <citation type="submission" date="2019-04" db="EMBL/GenBank/DDBJ databases">
        <title>Streptomyces piniterrae sp. nov., a heliquinomycin-producing actinomycete isolated from rhizosphere soil of Pinus yunnanensis.</title>
        <authorList>
            <person name="Zhuang X."/>
            <person name="Zhao J."/>
        </authorList>
    </citation>
    <scope>NUCLEOTIDE SEQUENCE [LARGE SCALE GENOMIC DNA]</scope>
    <source>
        <strain evidence="6">jys28</strain>
    </source>
</reference>
<sequence>MAVNTDTVDVQVSEGLVRGRREGPGMSVAAFRGVPYAAPPLAERRFAVPLPPLGRREILRADGPVGTAPLQLPSAVGTLMNDPKPAETESCLTVNVWSPSLRQGPRPVLVWLPGGSFLTGGADLARYDGAELAAQEQIVVVLVNYRLGALGFLAPEWAEPARIEGSGTELTFRTPSEAGWTTNAGLLDQIAALRWIKKEIGAFGGDPDQIAVAGQSAGGQSLAALLALPQVRPLFRRALLHSAPLGMAPMPRAEAAETAEIFRKALGAEGAEDLRQATLGQLRRAQQHVLTRPRPAGDVRPPFRLVEDGPVVAPDTAQALRASPELAGTEIMLGTTRHECALWFARQSAPVSNAGRDGVTAEFARAFGSRADEALETYAAAVSPPYNALSTAFEEFKTDAFFAAPTHAFADILHRHGARTRMFRFDWQVPGRYSALRACHCVDIPFLLGREEARHAPLFADADQGGMQRLRHSVRRMWGAFVRTGSPSPTWAEHTPERPVVRAVGGEFAGTTLGSLVEPERRALWPASALISPQ</sequence>
<evidence type="ECO:0000256" key="1">
    <source>
        <dbReference type="ARBA" id="ARBA00005964"/>
    </source>
</evidence>
<proteinExistence type="inferred from homology"/>
<feature type="domain" description="Carboxylesterase type B" evidence="4">
    <location>
        <begin position="9"/>
        <end position="154"/>
    </location>
</feature>
<dbReference type="PANTHER" id="PTHR43918:SF4">
    <property type="entry name" value="CARBOXYLIC ESTER HYDROLASE"/>
    <property type="match status" value="1"/>
</dbReference>
<accession>A0A4U0MXI1</accession>
<protein>
    <recommendedName>
        <fullName evidence="3">Carboxylic ester hydrolase</fullName>
        <ecNumber evidence="3">3.1.1.-</ecNumber>
    </recommendedName>
</protein>
<dbReference type="GO" id="GO:0003990">
    <property type="term" value="F:acetylcholinesterase activity"/>
    <property type="evidence" value="ECO:0007669"/>
    <property type="project" value="TreeGrafter"/>
</dbReference>